<evidence type="ECO:0000313" key="2">
    <source>
        <dbReference type="Proteomes" id="UP000030747"/>
    </source>
</evidence>
<dbReference type="Proteomes" id="UP000030747">
    <property type="component" value="Unassembled WGS sequence"/>
</dbReference>
<proteinExistence type="predicted"/>
<dbReference type="VEuPathDB" id="ToxoDB:ETH_00015370"/>
<evidence type="ECO:0000313" key="1">
    <source>
        <dbReference type="EMBL" id="CDJ40742.1"/>
    </source>
</evidence>
<dbReference type="AlphaFoldDB" id="U6KRI7"/>
<dbReference type="EMBL" id="HG675259">
    <property type="protein sequence ID" value="CDJ40742.1"/>
    <property type="molecule type" value="Genomic_DNA"/>
</dbReference>
<accession>U6KRI7</accession>
<organism evidence="1 2">
    <name type="scientific">Eimeria tenella</name>
    <name type="common">Coccidian parasite</name>
    <dbReference type="NCBI Taxonomy" id="5802"/>
    <lineage>
        <taxon>Eukaryota</taxon>
        <taxon>Sar</taxon>
        <taxon>Alveolata</taxon>
        <taxon>Apicomplexa</taxon>
        <taxon>Conoidasida</taxon>
        <taxon>Coccidia</taxon>
        <taxon>Eucoccidiorida</taxon>
        <taxon>Eimeriorina</taxon>
        <taxon>Eimeriidae</taxon>
        <taxon>Eimeria</taxon>
    </lineage>
</organism>
<reference evidence="1" key="1">
    <citation type="submission" date="2013-10" db="EMBL/GenBank/DDBJ databases">
        <title>Genomic analysis of the causative agents of coccidiosis in chickens.</title>
        <authorList>
            <person name="Reid A.J."/>
            <person name="Blake D."/>
            <person name="Billington K."/>
            <person name="Browne H."/>
            <person name="Dunn M."/>
            <person name="Hung S."/>
            <person name="Kawahara F."/>
            <person name="Miranda-Saavedra D."/>
            <person name="Mourier T."/>
            <person name="Nagra H."/>
            <person name="Otto T.D."/>
            <person name="Rawlings N."/>
            <person name="Sanchez A."/>
            <person name="Sanders M."/>
            <person name="Subramaniam C."/>
            <person name="Tay Y."/>
            <person name="Dear P."/>
            <person name="Doerig C."/>
            <person name="Gruber A."/>
            <person name="Parkinson J."/>
            <person name="Shirley M."/>
            <person name="Wan K.L."/>
            <person name="Berriman M."/>
            <person name="Tomley F."/>
            <person name="Pain A."/>
        </authorList>
    </citation>
    <scope>NUCLEOTIDE SEQUENCE [LARGE SCALE GENOMIC DNA]</scope>
    <source>
        <strain evidence="1">Houghton</strain>
    </source>
</reference>
<name>U6KRI7_EIMTE</name>
<keyword evidence="2" id="KW-1185">Reference proteome</keyword>
<dbReference type="VEuPathDB" id="ToxoDB:ETH2_1256400"/>
<dbReference type="GeneID" id="25252228"/>
<reference evidence="1" key="2">
    <citation type="submission" date="2013-10" db="EMBL/GenBank/DDBJ databases">
        <authorList>
            <person name="Aslett M."/>
        </authorList>
    </citation>
    <scope>NUCLEOTIDE SEQUENCE [LARGE SCALE GENOMIC DNA]</scope>
    <source>
        <strain evidence="1">Houghton</strain>
    </source>
</reference>
<gene>
    <name evidence="1" type="ORF">ETH_00015370</name>
</gene>
<protein>
    <submittedName>
        <fullName evidence="1">BTB/POZ domain-containing protein, putative</fullName>
    </submittedName>
</protein>
<sequence length="162" mass="18419">MDSDVAIILIEWIQEDRYALEPPVRFILKCKLNDLCRLPDSSELNWTRCMRVLMAADKFQVHTLVHYCICHLRRLLTQGSVSFDEIIVVRKMLQQCTGTNTTKLGMLMSFPCSQCTRRLSVARDCEAYVAARAASDPSKMWSILDCGSIEIRPFGKSNLPSA</sequence>
<dbReference type="OrthoDB" id="6359816at2759"/>
<dbReference type="RefSeq" id="XP_013231492.1">
    <property type="nucleotide sequence ID" value="XM_013376038.1"/>
</dbReference>